<dbReference type="Proteomes" id="UP000030653">
    <property type="component" value="Unassembled WGS sequence"/>
</dbReference>
<dbReference type="InterPro" id="IPR001753">
    <property type="entry name" value="Enoyl-CoA_hydra/iso"/>
</dbReference>
<feature type="transmembrane region" description="Helical" evidence="1">
    <location>
        <begin position="107"/>
        <end position="129"/>
    </location>
</feature>
<dbReference type="RefSeq" id="XP_040631554.1">
    <property type="nucleotide sequence ID" value="XM_040771886.1"/>
</dbReference>
<evidence type="ECO:0000313" key="3">
    <source>
        <dbReference type="Proteomes" id="UP000030653"/>
    </source>
</evidence>
<dbReference type="EMBL" id="JH795857">
    <property type="protein sequence ID" value="EJU04660.1"/>
    <property type="molecule type" value="Genomic_DNA"/>
</dbReference>
<dbReference type="Gene3D" id="3.90.226.10">
    <property type="entry name" value="2-enoyl-CoA Hydratase, Chain A, domain 1"/>
    <property type="match status" value="1"/>
</dbReference>
<gene>
    <name evidence="2" type="ORF">DACRYDRAFT_20321</name>
</gene>
<dbReference type="AlphaFoldDB" id="M5G8Z8"/>
<protein>
    <submittedName>
        <fullName evidence="2">ClpP/crotonase</fullName>
    </submittedName>
</protein>
<dbReference type="CDD" id="cd06558">
    <property type="entry name" value="crotonase-like"/>
    <property type="match status" value="1"/>
</dbReference>
<evidence type="ECO:0000256" key="1">
    <source>
        <dbReference type="SAM" id="Phobius"/>
    </source>
</evidence>
<dbReference type="GeneID" id="63686948"/>
<keyword evidence="3" id="KW-1185">Reference proteome</keyword>
<dbReference type="GO" id="GO:0004165">
    <property type="term" value="F:delta(3)-delta(2)-enoyl-CoA isomerase activity"/>
    <property type="evidence" value="ECO:0007669"/>
    <property type="project" value="TreeGrafter"/>
</dbReference>
<keyword evidence="1" id="KW-0812">Transmembrane</keyword>
<dbReference type="GO" id="GO:0006635">
    <property type="term" value="P:fatty acid beta-oxidation"/>
    <property type="evidence" value="ECO:0007669"/>
    <property type="project" value="TreeGrafter"/>
</dbReference>
<accession>M5G8Z8</accession>
<keyword evidence="1" id="KW-1133">Transmembrane helix</keyword>
<dbReference type="STRING" id="1858805.M5G8Z8"/>
<dbReference type="OrthoDB" id="1696280at2759"/>
<proteinExistence type="predicted"/>
<dbReference type="PANTHER" id="PTHR11941:SF75">
    <property type="entry name" value="ENOYL-COA HYDRATASE_ISOMERASE FAMILY PROTEIN"/>
    <property type="match status" value="1"/>
</dbReference>
<dbReference type="GO" id="GO:0005777">
    <property type="term" value="C:peroxisome"/>
    <property type="evidence" value="ECO:0007669"/>
    <property type="project" value="TreeGrafter"/>
</dbReference>
<name>M5G8Z8_DACPD</name>
<evidence type="ECO:0000313" key="2">
    <source>
        <dbReference type="EMBL" id="EJU04660.1"/>
    </source>
</evidence>
<dbReference type="HOGENOM" id="CLU_009834_3_1_1"/>
<keyword evidence="1" id="KW-0472">Membrane</keyword>
<dbReference type="OMA" id="VAMIRMK"/>
<organism evidence="2 3">
    <name type="scientific">Dacryopinax primogenitus (strain DJM 731)</name>
    <name type="common">Brown rot fungus</name>
    <dbReference type="NCBI Taxonomy" id="1858805"/>
    <lineage>
        <taxon>Eukaryota</taxon>
        <taxon>Fungi</taxon>
        <taxon>Dikarya</taxon>
        <taxon>Basidiomycota</taxon>
        <taxon>Agaricomycotina</taxon>
        <taxon>Dacrymycetes</taxon>
        <taxon>Dacrymycetales</taxon>
        <taxon>Dacrymycetaceae</taxon>
        <taxon>Dacryopinax</taxon>
    </lineage>
</organism>
<reference evidence="2 3" key="1">
    <citation type="journal article" date="2012" name="Science">
        <title>The Paleozoic origin of enzymatic lignin decomposition reconstructed from 31 fungal genomes.</title>
        <authorList>
            <person name="Floudas D."/>
            <person name="Binder M."/>
            <person name="Riley R."/>
            <person name="Barry K."/>
            <person name="Blanchette R.A."/>
            <person name="Henrissat B."/>
            <person name="Martinez A.T."/>
            <person name="Otillar R."/>
            <person name="Spatafora J.W."/>
            <person name="Yadav J.S."/>
            <person name="Aerts A."/>
            <person name="Benoit I."/>
            <person name="Boyd A."/>
            <person name="Carlson A."/>
            <person name="Copeland A."/>
            <person name="Coutinho P.M."/>
            <person name="de Vries R.P."/>
            <person name="Ferreira P."/>
            <person name="Findley K."/>
            <person name="Foster B."/>
            <person name="Gaskell J."/>
            <person name="Glotzer D."/>
            <person name="Gorecki P."/>
            <person name="Heitman J."/>
            <person name="Hesse C."/>
            <person name="Hori C."/>
            <person name="Igarashi K."/>
            <person name="Jurgens J.A."/>
            <person name="Kallen N."/>
            <person name="Kersten P."/>
            <person name="Kohler A."/>
            <person name="Kuees U."/>
            <person name="Kumar T.K.A."/>
            <person name="Kuo A."/>
            <person name="LaButti K."/>
            <person name="Larrondo L.F."/>
            <person name="Lindquist E."/>
            <person name="Ling A."/>
            <person name="Lombard V."/>
            <person name="Lucas S."/>
            <person name="Lundell T."/>
            <person name="Martin R."/>
            <person name="McLaughlin D.J."/>
            <person name="Morgenstern I."/>
            <person name="Morin E."/>
            <person name="Murat C."/>
            <person name="Nagy L.G."/>
            <person name="Nolan M."/>
            <person name="Ohm R.A."/>
            <person name="Patyshakuliyeva A."/>
            <person name="Rokas A."/>
            <person name="Ruiz-Duenas F.J."/>
            <person name="Sabat G."/>
            <person name="Salamov A."/>
            <person name="Samejima M."/>
            <person name="Schmutz J."/>
            <person name="Slot J.C."/>
            <person name="St John F."/>
            <person name="Stenlid J."/>
            <person name="Sun H."/>
            <person name="Sun S."/>
            <person name="Syed K."/>
            <person name="Tsang A."/>
            <person name="Wiebenga A."/>
            <person name="Young D."/>
            <person name="Pisabarro A."/>
            <person name="Eastwood D.C."/>
            <person name="Martin F."/>
            <person name="Cullen D."/>
            <person name="Grigoriev I.V."/>
            <person name="Hibbett D.S."/>
        </authorList>
    </citation>
    <scope>NUCLEOTIDE SEQUENCE [LARGE SCALE GENOMIC DNA]</scope>
    <source>
        <strain evidence="2 3">DJM-731 SS1</strain>
    </source>
</reference>
<dbReference type="SUPFAM" id="SSF52096">
    <property type="entry name" value="ClpP/crotonase"/>
    <property type="match status" value="1"/>
</dbReference>
<dbReference type="PANTHER" id="PTHR11941">
    <property type="entry name" value="ENOYL-COA HYDRATASE-RELATED"/>
    <property type="match status" value="1"/>
</dbReference>
<sequence>MNSILFPLGSDIPTVNLSQVQDDTWLIELQNGAENWLSRLCMEEYILPALEAVKTEWSKTKGSGAVIITGNRMQKKIFSNGLVLEELGGEPKLFDVLDRLARCMFTYPLPIICALTGHAFGAGFVFALACDYRVTASKKAWCSLNEVHFGAPLPAIITTILRAKLSDPAALRRCALEGHRYTAQDCVDFGLVDERADRGFEGVLSAAMRMVERIKVRAKWVRGV</sequence>
<dbReference type="Pfam" id="PF00378">
    <property type="entry name" value="ECH_1"/>
    <property type="match status" value="1"/>
</dbReference>
<dbReference type="InterPro" id="IPR029045">
    <property type="entry name" value="ClpP/crotonase-like_dom_sf"/>
</dbReference>